<dbReference type="AlphaFoldDB" id="A0A6C0E2B6"/>
<name>A0A6C0E2B6_9ZZZZ</name>
<dbReference type="InterPro" id="IPR036397">
    <property type="entry name" value="RNaseH_sf"/>
</dbReference>
<dbReference type="GO" id="GO:0003676">
    <property type="term" value="F:nucleic acid binding"/>
    <property type="evidence" value="ECO:0007669"/>
    <property type="project" value="InterPro"/>
</dbReference>
<reference evidence="1" key="1">
    <citation type="journal article" date="2020" name="Nature">
        <title>Giant virus diversity and host interactions through global metagenomics.</title>
        <authorList>
            <person name="Schulz F."/>
            <person name="Roux S."/>
            <person name="Paez-Espino D."/>
            <person name="Jungbluth S."/>
            <person name="Walsh D.A."/>
            <person name="Denef V.J."/>
            <person name="McMahon K.D."/>
            <person name="Konstantinidis K.T."/>
            <person name="Eloe-Fadrosh E.A."/>
            <person name="Kyrpides N.C."/>
            <person name="Woyke T."/>
        </authorList>
    </citation>
    <scope>NUCLEOTIDE SEQUENCE</scope>
    <source>
        <strain evidence="1">GVMAG-M-3300023179-103</strain>
    </source>
</reference>
<sequence length="297" mass="35345">MYVIIKSKNQEDEFVKLCETMYEKSKTEPVFCAIDFEYNNHINKRYIGLAQIIFDKDVYILDLLKSIQKEKIIKYIFCSKIIKIFHGSDSLDYPHIYESLIKDNDKFIDFINYSVDTLFLCNLYQNLTNKLGLTNNKKCNIYDALYSAKIIDTNKFESLVKLCKKINYNKNWYVNNLTETQLEYSANDVIYSIKLFKKLVMLINNNNIVSLINKIYRLHILLKLKIFDDKSINKKNSFRDVKNNIIYDDKEYGVIITIDDLLNITPIRKTIFYLLNNETNKNIRLLKGYELILKFFF</sequence>
<dbReference type="InterPro" id="IPR012337">
    <property type="entry name" value="RNaseH-like_sf"/>
</dbReference>
<evidence type="ECO:0008006" key="2">
    <source>
        <dbReference type="Google" id="ProtNLM"/>
    </source>
</evidence>
<organism evidence="1">
    <name type="scientific">viral metagenome</name>
    <dbReference type="NCBI Taxonomy" id="1070528"/>
    <lineage>
        <taxon>unclassified sequences</taxon>
        <taxon>metagenomes</taxon>
        <taxon>organismal metagenomes</taxon>
    </lineage>
</organism>
<dbReference type="SUPFAM" id="SSF53098">
    <property type="entry name" value="Ribonuclease H-like"/>
    <property type="match status" value="1"/>
</dbReference>
<dbReference type="Gene3D" id="3.30.420.10">
    <property type="entry name" value="Ribonuclease H-like superfamily/Ribonuclease H"/>
    <property type="match status" value="1"/>
</dbReference>
<dbReference type="EMBL" id="MN739695">
    <property type="protein sequence ID" value="QHT21555.1"/>
    <property type="molecule type" value="Genomic_DNA"/>
</dbReference>
<proteinExistence type="predicted"/>
<accession>A0A6C0E2B6</accession>
<evidence type="ECO:0000313" key="1">
    <source>
        <dbReference type="EMBL" id="QHT21555.1"/>
    </source>
</evidence>
<protein>
    <recommendedName>
        <fullName evidence="2">3'-5' exonuclease domain-containing protein</fullName>
    </recommendedName>
</protein>